<dbReference type="EMBL" id="MU839032">
    <property type="protein sequence ID" value="KAK1762895.1"/>
    <property type="molecule type" value="Genomic_DNA"/>
</dbReference>
<protein>
    <submittedName>
        <fullName evidence="1">Uncharacterized protein</fullName>
    </submittedName>
</protein>
<dbReference type="GeneID" id="85313454"/>
<evidence type="ECO:0000313" key="2">
    <source>
        <dbReference type="Proteomes" id="UP001244011"/>
    </source>
</evidence>
<dbReference type="AlphaFoldDB" id="A0AAJ0BRH1"/>
<keyword evidence="2" id="KW-1185">Reference proteome</keyword>
<accession>A0AAJ0BRH1</accession>
<comment type="caution">
    <text evidence="1">The sequence shown here is derived from an EMBL/GenBank/DDBJ whole genome shotgun (WGS) entry which is preliminary data.</text>
</comment>
<proteinExistence type="predicted"/>
<organism evidence="1 2">
    <name type="scientific">Phialemonium atrogriseum</name>
    <dbReference type="NCBI Taxonomy" id="1093897"/>
    <lineage>
        <taxon>Eukaryota</taxon>
        <taxon>Fungi</taxon>
        <taxon>Dikarya</taxon>
        <taxon>Ascomycota</taxon>
        <taxon>Pezizomycotina</taxon>
        <taxon>Sordariomycetes</taxon>
        <taxon>Sordariomycetidae</taxon>
        <taxon>Cephalothecales</taxon>
        <taxon>Cephalothecaceae</taxon>
        <taxon>Phialemonium</taxon>
    </lineage>
</organism>
<sequence length="99" mass="11721">MSAAICFGVEFEMVVRPKQATITDLEPYFDNAPVEALLDGESKHRFRRSAIHRYIRHMFQSSGIRMYDPENDDDDDEELYWMWTITPDGSIEDRQEQCR</sequence>
<name>A0AAJ0BRH1_9PEZI</name>
<evidence type="ECO:0000313" key="1">
    <source>
        <dbReference type="EMBL" id="KAK1762895.1"/>
    </source>
</evidence>
<reference evidence="1" key="1">
    <citation type="submission" date="2023-06" db="EMBL/GenBank/DDBJ databases">
        <title>Genome-scale phylogeny and comparative genomics of the fungal order Sordariales.</title>
        <authorList>
            <consortium name="Lawrence Berkeley National Laboratory"/>
            <person name="Hensen N."/>
            <person name="Bonometti L."/>
            <person name="Westerberg I."/>
            <person name="Brannstrom I.O."/>
            <person name="Guillou S."/>
            <person name="Cros-Aarteil S."/>
            <person name="Calhoun S."/>
            <person name="Haridas S."/>
            <person name="Kuo A."/>
            <person name="Mondo S."/>
            <person name="Pangilinan J."/>
            <person name="Riley R."/>
            <person name="Labutti K."/>
            <person name="Andreopoulos B."/>
            <person name="Lipzen A."/>
            <person name="Chen C."/>
            <person name="Yanf M."/>
            <person name="Daum C."/>
            <person name="Ng V."/>
            <person name="Clum A."/>
            <person name="Steindorff A."/>
            <person name="Ohm R."/>
            <person name="Martin F."/>
            <person name="Silar P."/>
            <person name="Natvig D."/>
            <person name="Lalanne C."/>
            <person name="Gautier V."/>
            <person name="Ament-Velasquez S.L."/>
            <person name="Kruys A."/>
            <person name="Hutchinson M.I."/>
            <person name="Powell A.J."/>
            <person name="Barry K."/>
            <person name="Miller A.N."/>
            <person name="Grigoriev I.V."/>
            <person name="Debuchy R."/>
            <person name="Gladieux P."/>
            <person name="Thoren M.H."/>
            <person name="Johannesson H."/>
        </authorList>
    </citation>
    <scope>NUCLEOTIDE SEQUENCE</scope>
    <source>
        <strain evidence="1">8032-3</strain>
    </source>
</reference>
<dbReference type="Proteomes" id="UP001244011">
    <property type="component" value="Unassembled WGS sequence"/>
</dbReference>
<dbReference type="RefSeq" id="XP_060279108.1">
    <property type="nucleotide sequence ID" value="XM_060430267.1"/>
</dbReference>
<gene>
    <name evidence="1" type="ORF">QBC33DRAFT_563307</name>
</gene>